<comment type="caution">
    <text evidence="1">The sequence shown here is derived from an EMBL/GenBank/DDBJ whole genome shotgun (WGS) entry which is preliminary data.</text>
</comment>
<name>A0ACB8ZQP2_CICIN</name>
<dbReference type="EMBL" id="CM042016">
    <property type="protein sequence ID" value="KAI3699923.1"/>
    <property type="molecule type" value="Genomic_DNA"/>
</dbReference>
<accession>A0ACB8ZQP2</accession>
<protein>
    <submittedName>
        <fullName evidence="1">Uncharacterized protein</fullName>
    </submittedName>
</protein>
<gene>
    <name evidence="1" type="ORF">L2E82_44531</name>
</gene>
<reference evidence="1 2" key="2">
    <citation type="journal article" date="2022" name="Mol. Ecol. Resour.">
        <title>The genomes of chicory, endive, great burdock and yacon provide insights into Asteraceae paleo-polyploidization history and plant inulin production.</title>
        <authorList>
            <person name="Fan W."/>
            <person name="Wang S."/>
            <person name="Wang H."/>
            <person name="Wang A."/>
            <person name="Jiang F."/>
            <person name="Liu H."/>
            <person name="Zhao H."/>
            <person name="Xu D."/>
            <person name="Zhang Y."/>
        </authorList>
    </citation>
    <scope>NUCLEOTIDE SEQUENCE [LARGE SCALE GENOMIC DNA]</scope>
    <source>
        <strain evidence="2">cv. Punajuju</strain>
        <tissue evidence="1">Leaves</tissue>
    </source>
</reference>
<keyword evidence="2" id="KW-1185">Reference proteome</keyword>
<evidence type="ECO:0000313" key="2">
    <source>
        <dbReference type="Proteomes" id="UP001055811"/>
    </source>
</evidence>
<reference evidence="2" key="1">
    <citation type="journal article" date="2022" name="Mol. Ecol. Resour.">
        <title>The genomes of chicory, endive, great burdock and yacon provide insights into Asteraceae palaeo-polyploidization history and plant inulin production.</title>
        <authorList>
            <person name="Fan W."/>
            <person name="Wang S."/>
            <person name="Wang H."/>
            <person name="Wang A."/>
            <person name="Jiang F."/>
            <person name="Liu H."/>
            <person name="Zhao H."/>
            <person name="Xu D."/>
            <person name="Zhang Y."/>
        </authorList>
    </citation>
    <scope>NUCLEOTIDE SEQUENCE [LARGE SCALE GENOMIC DNA]</scope>
    <source>
        <strain evidence="2">cv. Punajuju</strain>
    </source>
</reference>
<organism evidence="1 2">
    <name type="scientific">Cichorium intybus</name>
    <name type="common">Chicory</name>
    <dbReference type="NCBI Taxonomy" id="13427"/>
    <lineage>
        <taxon>Eukaryota</taxon>
        <taxon>Viridiplantae</taxon>
        <taxon>Streptophyta</taxon>
        <taxon>Embryophyta</taxon>
        <taxon>Tracheophyta</taxon>
        <taxon>Spermatophyta</taxon>
        <taxon>Magnoliopsida</taxon>
        <taxon>eudicotyledons</taxon>
        <taxon>Gunneridae</taxon>
        <taxon>Pentapetalae</taxon>
        <taxon>asterids</taxon>
        <taxon>campanulids</taxon>
        <taxon>Asterales</taxon>
        <taxon>Asteraceae</taxon>
        <taxon>Cichorioideae</taxon>
        <taxon>Cichorieae</taxon>
        <taxon>Cichoriinae</taxon>
        <taxon>Cichorium</taxon>
    </lineage>
</organism>
<evidence type="ECO:0000313" key="1">
    <source>
        <dbReference type="EMBL" id="KAI3699923.1"/>
    </source>
</evidence>
<sequence>MLSLSPLRDLEQIQAQGYAKLDNYFATGGTTPVVSSDLPIISNSSILAPIPCKTPITPSLLVCSLALSRLFYCLPDSSTAFWRMRAG</sequence>
<dbReference type="Proteomes" id="UP001055811">
    <property type="component" value="Linkage Group LG08"/>
</dbReference>
<proteinExistence type="predicted"/>